<dbReference type="HOGENOM" id="CLU_097493_0_1_9"/>
<accession>A7VUQ1</accession>
<dbReference type="OrthoDB" id="9789193at2"/>
<dbReference type="InterPro" id="IPR013324">
    <property type="entry name" value="RNA_pol_sigma_r3/r4-like"/>
</dbReference>
<dbReference type="EMBL" id="NOXF01000004">
    <property type="protein sequence ID" value="PEQ24702.1"/>
    <property type="molecule type" value="Genomic_DNA"/>
</dbReference>
<sequence>MAYNKARAEKKWLKWKEAEEKKLRELGVDEETIQRLHTYDWAEFNRERRYLQRQVEWSPYVDMISAQNLELPVEDVESLMDSIEDMELLRILSKEDKLTIQIAFLKMSGYNGYEIAEKTGLTQKAVNLRMVRLRKKLKKFFEA</sequence>
<evidence type="ECO:0000313" key="4">
    <source>
        <dbReference type="Proteomes" id="UP000220611"/>
    </source>
</evidence>
<dbReference type="EMBL" id="ABCB02000019">
    <property type="protein sequence ID" value="EDO60701.1"/>
    <property type="molecule type" value="Genomic_DNA"/>
</dbReference>
<dbReference type="Proteomes" id="UP000220611">
    <property type="component" value="Unassembled WGS sequence"/>
</dbReference>
<proteinExistence type="predicted"/>
<evidence type="ECO:0000313" key="3">
    <source>
        <dbReference type="Proteomes" id="UP000003490"/>
    </source>
</evidence>
<dbReference type="eggNOG" id="COG1595">
    <property type="taxonomic scope" value="Bacteria"/>
</dbReference>
<dbReference type="Proteomes" id="UP000003490">
    <property type="component" value="Unassembled WGS sequence"/>
</dbReference>
<organism evidence="1 3">
    <name type="scientific">[Clostridium] leptum DSM 753</name>
    <dbReference type="NCBI Taxonomy" id="428125"/>
    <lineage>
        <taxon>Bacteria</taxon>
        <taxon>Bacillati</taxon>
        <taxon>Bacillota</taxon>
        <taxon>Clostridia</taxon>
        <taxon>Eubacteriales</taxon>
        <taxon>Oscillospiraceae</taxon>
        <taxon>Oscillospiraceae incertae sedis</taxon>
    </lineage>
</organism>
<reference evidence="1 3" key="1">
    <citation type="submission" date="2007-08" db="EMBL/GenBank/DDBJ databases">
        <title>Draft genome sequence of Clostridium leptum (DSM 753).</title>
        <authorList>
            <person name="Sudarsanam P."/>
            <person name="Ley R."/>
            <person name="Guruge J."/>
            <person name="Turnbaugh P.J."/>
            <person name="Mahowald M."/>
            <person name="Liep D."/>
            <person name="Gordon J."/>
        </authorList>
    </citation>
    <scope>NUCLEOTIDE SEQUENCE [LARGE SCALE GENOMIC DNA]</scope>
    <source>
        <strain evidence="1 3">DSM 753</strain>
    </source>
</reference>
<reference evidence="1 3" key="2">
    <citation type="submission" date="2007-08" db="EMBL/GenBank/DDBJ databases">
        <authorList>
            <person name="Fulton L."/>
            <person name="Clifton S."/>
            <person name="Fulton B."/>
            <person name="Xu J."/>
            <person name="Minx P."/>
            <person name="Pepin K.H."/>
            <person name="Johnson M."/>
            <person name="Thiruvilangam P."/>
            <person name="Bhonagiri V."/>
            <person name="Nash W.E."/>
            <person name="Wang C."/>
            <person name="Mardis E.R."/>
            <person name="Wilson R.K."/>
        </authorList>
    </citation>
    <scope>NUCLEOTIDE SEQUENCE [LARGE SCALE GENOMIC DNA]</scope>
    <source>
        <strain evidence="1 3">DSM 753</strain>
    </source>
</reference>
<protein>
    <submittedName>
        <fullName evidence="2">RNA polymerase subunit sigma-70</fullName>
    </submittedName>
</protein>
<evidence type="ECO:0000313" key="2">
    <source>
        <dbReference type="EMBL" id="PEQ24702.1"/>
    </source>
</evidence>
<reference evidence="2 4" key="3">
    <citation type="submission" date="2017-07" db="EMBL/GenBank/DDBJ databases">
        <title>Prevalence of linear plasmids in Cutibacterium (Propionibacterium) acnes isolates obtained from prostatic tissue.</title>
        <authorList>
            <person name="Davidsson S."/>
            <person name="Carlsson J."/>
            <person name="Molling P."/>
            <person name="Andren O."/>
            <person name="Andersson S.-O."/>
            <person name="Brzuszkiewicz E."/>
            <person name="Poehlein A."/>
            <person name="Al-Zeer M."/>
            <person name="Brinkmann V."/>
            <person name="Scavenius C."/>
            <person name="Nazipi S."/>
            <person name="Soderquist B."/>
            <person name="Bruggemann H."/>
        </authorList>
    </citation>
    <scope>NUCLEOTIDE SEQUENCE [LARGE SCALE GENOMIC DNA]</scope>
    <source>
        <strain evidence="2 4">DSM 753</strain>
    </source>
</reference>
<dbReference type="AlphaFoldDB" id="A7VUQ1"/>
<gene>
    <name evidence="2" type="ORF">CH238_06985</name>
    <name evidence="1" type="ORF">CLOLEP_02298</name>
</gene>
<evidence type="ECO:0000313" key="1">
    <source>
        <dbReference type="EMBL" id="EDO60701.1"/>
    </source>
</evidence>
<dbReference type="SUPFAM" id="SSF88659">
    <property type="entry name" value="Sigma3 and sigma4 domains of RNA polymerase sigma factors"/>
    <property type="match status" value="1"/>
</dbReference>
<name>A7VUQ1_9FIRM</name>
<keyword evidence="4" id="KW-1185">Reference proteome</keyword>
<comment type="caution">
    <text evidence="1">The sequence shown here is derived from an EMBL/GenBank/DDBJ whole genome shotgun (WGS) entry which is preliminary data.</text>
</comment>